<dbReference type="Proteomes" id="UP000004263">
    <property type="component" value="Unassembled WGS sequence"/>
</dbReference>
<dbReference type="Pfam" id="PF09837">
    <property type="entry name" value="DUF2064"/>
    <property type="match status" value="1"/>
</dbReference>
<comment type="caution">
    <text evidence="1">The sequence shown here is derived from an EMBL/GenBank/DDBJ whole genome shotgun (WGS) entry which is preliminary data.</text>
</comment>
<dbReference type="OrthoDB" id="9798250at2"/>
<dbReference type="PANTHER" id="PTHR36529">
    <property type="entry name" value="SLL1095 PROTEIN"/>
    <property type="match status" value="1"/>
</dbReference>
<name>Q1N312_9GAMM</name>
<gene>
    <name evidence="1" type="ORF">RED65_06418</name>
</gene>
<dbReference type="InterPro" id="IPR029044">
    <property type="entry name" value="Nucleotide-diphossugar_trans"/>
</dbReference>
<evidence type="ECO:0000313" key="2">
    <source>
        <dbReference type="Proteomes" id="UP000004263"/>
    </source>
</evidence>
<reference evidence="1 2" key="1">
    <citation type="submission" date="2006-03" db="EMBL/GenBank/DDBJ databases">
        <authorList>
            <person name="Pinhassi J."/>
            <person name="Pedros-Alio C."/>
            <person name="Ferriera S."/>
            <person name="Johnson J."/>
            <person name="Kravitz S."/>
            <person name="Halpern A."/>
            <person name="Remington K."/>
            <person name="Beeson K."/>
            <person name="Tran B."/>
            <person name="Rogers Y.-H."/>
            <person name="Friedman R."/>
            <person name="Venter J.C."/>
        </authorList>
    </citation>
    <scope>NUCLEOTIDE SEQUENCE [LARGE SCALE GENOMIC DNA]</scope>
    <source>
        <strain evidence="1 2">RED65</strain>
    </source>
</reference>
<dbReference type="InterPro" id="IPR018641">
    <property type="entry name" value="Trfase_1_rSAM/seldom-assoc"/>
</dbReference>
<dbReference type="AlphaFoldDB" id="Q1N312"/>
<keyword evidence="2" id="KW-1185">Reference proteome</keyword>
<proteinExistence type="predicted"/>
<dbReference type="STRING" id="207949.RED65_06418"/>
<dbReference type="EMBL" id="AAQH01000006">
    <property type="protein sequence ID" value="EAT12507.1"/>
    <property type="molecule type" value="Genomic_DNA"/>
</dbReference>
<sequence>MKKALVLQFAKQPKLGHVKTRMQPVLSPEQSVKLHVKLIRHTWQQIQSLQSDQVDVRVALDSEDIHPAVDDLFTNTDRQTQLQQGSDLGERMRRAVEKGLKDYQSVLIVGSDCPAITTQSINEAMLALEYADHVFIPAEDGGYVLIGAGKVFPAIFSDMPWGTGEVMSVTRKRLDLANEKAIFLDSLWDIDRPEDYHRLIEKDEAFTV</sequence>
<dbReference type="PANTHER" id="PTHR36529:SF1">
    <property type="entry name" value="GLYCOSYLTRANSFERASE"/>
    <property type="match status" value="1"/>
</dbReference>
<evidence type="ECO:0008006" key="3">
    <source>
        <dbReference type="Google" id="ProtNLM"/>
    </source>
</evidence>
<accession>Q1N312</accession>
<dbReference type="NCBIfam" id="TIGR04282">
    <property type="entry name" value="glyco_like_cofC"/>
    <property type="match status" value="1"/>
</dbReference>
<dbReference type="RefSeq" id="WP_007016108.1">
    <property type="nucleotide sequence ID" value="NZ_AAQH01000006.1"/>
</dbReference>
<organism evidence="1 2">
    <name type="scientific">Bermanella marisrubri</name>
    <dbReference type="NCBI Taxonomy" id="207949"/>
    <lineage>
        <taxon>Bacteria</taxon>
        <taxon>Pseudomonadati</taxon>
        <taxon>Pseudomonadota</taxon>
        <taxon>Gammaproteobacteria</taxon>
        <taxon>Oceanospirillales</taxon>
        <taxon>Oceanospirillaceae</taxon>
        <taxon>Bermanella</taxon>
    </lineage>
</organism>
<dbReference type="HOGENOM" id="CLU_075662_2_0_6"/>
<dbReference type="Gene3D" id="3.90.550.10">
    <property type="entry name" value="Spore Coat Polysaccharide Biosynthesis Protein SpsA, Chain A"/>
    <property type="match status" value="1"/>
</dbReference>
<evidence type="ECO:0000313" key="1">
    <source>
        <dbReference type="EMBL" id="EAT12507.1"/>
    </source>
</evidence>
<dbReference type="SUPFAM" id="SSF53448">
    <property type="entry name" value="Nucleotide-diphospho-sugar transferases"/>
    <property type="match status" value="1"/>
</dbReference>
<protein>
    <recommendedName>
        <fullName evidence="3">Glycosyltransferase</fullName>
    </recommendedName>
</protein>